<reference evidence="4" key="2">
    <citation type="submission" date="2015-10" db="EMBL/GenBank/DDBJ databases">
        <authorList>
            <person name="Gilbert D.G."/>
        </authorList>
    </citation>
    <scope>NUCLEOTIDE SEQUENCE</scope>
    <source>
        <strain evidence="4">GO-13</strain>
    </source>
</reference>
<dbReference type="EMBL" id="LECW02000067">
    <property type="protein sequence ID" value="KRT88356.1"/>
    <property type="molecule type" value="Genomic_DNA"/>
</dbReference>
<evidence type="ECO:0000313" key="6">
    <source>
        <dbReference type="Proteomes" id="UP000036168"/>
    </source>
</evidence>
<dbReference type="STRING" id="1664069.BGLY_4083"/>
<dbReference type="PANTHER" id="PTHR45947">
    <property type="entry name" value="SULFOQUINOVOSYL TRANSFERASE SQD2"/>
    <property type="match status" value="1"/>
</dbReference>
<dbReference type="InterPro" id="IPR001296">
    <property type="entry name" value="Glyco_trans_1"/>
</dbReference>
<name>A0A0T6BIM5_9BACI</name>
<evidence type="ECO:0000313" key="4">
    <source>
        <dbReference type="EMBL" id="KRT88356.1"/>
    </source>
</evidence>
<evidence type="ECO:0000259" key="2">
    <source>
        <dbReference type="Pfam" id="PF00534"/>
    </source>
</evidence>
<accession>A0A0T6BIM5</accession>
<reference evidence="5 7" key="3">
    <citation type="submission" date="2023-03" db="EMBL/GenBank/DDBJ databases">
        <title>Agriculturally important microbes genome sequencing.</title>
        <authorList>
            <person name="Dunlap C."/>
        </authorList>
    </citation>
    <scope>NUCLEOTIDE SEQUENCE [LARGE SCALE GENOMIC DNA]</scope>
    <source>
        <strain evidence="5 7">CBP-3203</strain>
    </source>
</reference>
<protein>
    <submittedName>
        <fullName evidence="4">Glycosyl transferase</fullName>
    </submittedName>
    <submittedName>
        <fullName evidence="5">Glycosyltransferase family 1 protein</fullName>
    </submittedName>
</protein>
<organism evidence="4 6">
    <name type="scientific">Bacillus glycinifermentans</name>
    <dbReference type="NCBI Taxonomy" id="1664069"/>
    <lineage>
        <taxon>Bacteria</taxon>
        <taxon>Bacillati</taxon>
        <taxon>Bacillota</taxon>
        <taxon>Bacilli</taxon>
        <taxon>Bacillales</taxon>
        <taxon>Bacillaceae</taxon>
        <taxon>Bacillus</taxon>
    </lineage>
</organism>
<dbReference type="CDD" id="cd03812">
    <property type="entry name" value="GT4_CapH-like"/>
    <property type="match status" value="1"/>
</dbReference>
<dbReference type="PANTHER" id="PTHR45947:SF14">
    <property type="entry name" value="SLL1723 PROTEIN"/>
    <property type="match status" value="1"/>
</dbReference>
<dbReference type="InterPro" id="IPR050194">
    <property type="entry name" value="Glycosyltransferase_grp1"/>
</dbReference>
<evidence type="ECO:0000256" key="1">
    <source>
        <dbReference type="ARBA" id="ARBA00009481"/>
    </source>
</evidence>
<evidence type="ECO:0000313" key="5">
    <source>
        <dbReference type="EMBL" id="MEC0483331.1"/>
    </source>
</evidence>
<sequence length="386" mass="42668">MNDRSARPKRVLHIVSGMNRGGAETMIMNMYRHADRSRVQFDFISHREETCDYDPEIISLGGRVFYVPSIGTAGLLSYIKRIRDVLIEKGPFSAVHAHTDFQTGFAALAAKLAGVPVRICHSHNTAWKPNPRFMDAVQLRLFRRLMFACSTALCACGQDAGRFLFGGKKMSKNAVHLLQNGIDLARFQEANSRSKAGMRKRFGIRENALVIGHVGRFFEQKNHPFLLELAGSLKKTGTPFQAVFAGDGPLRKQIEEQAARLGLEDEVLFLGVVEDVPSLMRTFDVFVMPSLFEGLPLVLVEAQASGLPCVVSDTITKETDLGLGLLKRVSLGAGFDRWAEEIGRAQQAEQPAWPDIESALAARGYDAKANLTRLMDLYSISLAEGQ</sequence>
<dbReference type="SUPFAM" id="SSF53756">
    <property type="entry name" value="UDP-Glycosyltransferase/glycogen phosphorylase"/>
    <property type="match status" value="1"/>
</dbReference>
<reference evidence="4 6" key="1">
    <citation type="journal article" date="2015" name="Int. J. Syst. Evol. Microbiol.">
        <title>Bacillus glycinifermentans sp. nov., isolated from fermented soybean paste.</title>
        <authorList>
            <person name="Kim S.J."/>
            <person name="Dunlap C.A."/>
            <person name="Kwon S.W."/>
            <person name="Rooney A.P."/>
        </authorList>
    </citation>
    <scope>NUCLEOTIDE SEQUENCE [LARGE SCALE GENOMIC DNA]</scope>
    <source>
        <strain evidence="4 6">GO-13</strain>
    </source>
</reference>
<dbReference type="Proteomes" id="UP000036168">
    <property type="component" value="Unassembled WGS sequence"/>
</dbReference>
<comment type="caution">
    <text evidence="4">The sequence shown here is derived from an EMBL/GenBank/DDBJ whole genome shotgun (WGS) entry which is preliminary data.</text>
</comment>
<keyword evidence="7" id="KW-1185">Reference proteome</keyword>
<dbReference type="Pfam" id="PF00534">
    <property type="entry name" value="Glycos_transf_1"/>
    <property type="match status" value="1"/>
</dbReference>
<comment type="similarity">
    <text evidence="1">Belongs to the glycosyltransferase group 1 family. Glycosyltransferase 4 subfamily.</text>
</comment>
<dbReference type="Pfam" id="PF13579">
    <property type="entry name" value="Glyco_trans_4_4"/>
    <property type="match status" value="1"/>
</dbReference>
<dbReference type="Gene3D" id="3.40.50.2000">
    <property type="entry name" value="Glycogen Phosphorylase B"/>
    <property type="match status" value="2"/>
</dbReference>
<gene>
    <name evidence="4" type="ORF">AB447_208130</name>
    <name evidence="5" type="ORF">P8828_00455</name>
</gene>
<dbReference type="OrthoDB" id="9804196at2"/>
<dbReference type="GO" id="GO:0016757">
    <property type="term" value="F:glycosyltransferase activity"/>
    <property type="evidence" value="ECO:0007669"/>
    <property type="project" value="InterPro"/>
</dbReference>
<keyword evidence="4" id="KW-0808">Transferase</keyword>
<feature type="domain" description="Glycosyltransferase subfamily 4-like N-terminal" evidence="3">
    <location>
        <begin position="21"/>
        <end position="181"/>
    </location>
</feature>
<dbReference type="InterPro" id="IPR028098">
    <property type="entry name" value="Glyco_trans_4-like_N"/>
</dbReference>
<dbReference type="RefSeq" id="WP_048354356.1">
    <property type="nucleotide sequence ID" value="NZ_CP023481.1"/>
</dbReference>
<dbReference type="AlphaFoldDB" id="A0A0T6BIM5"/>
<feature type="domain" description="Glycosyl transferase family 1" evidence="2">
    <location>
        <begin position="198"/>
        <end position="314"/>
    </location>
</feature>
<proteinExistence type="inferred from homology"/>
<evidence type="ECO:0000259" key="3">
    <source>
        <dbReference type="Pfam" id="PF13579"/>
    </source>
</evidence>
<evidence type="ECO:0000313" key="7">
    <source>
        <dbReference type="Proteomes" id="UP001341297"/>
    </source>
</evidence>
<dbReference type="EMBL" id="JARRTL010000003">
    <property type="protein sequence ID" value="MEC0483331.1"/>
    <property type="molecule type" value="Genomic_DNA"/>
</dbReference>
<dbReference type="Proteomes" id="UP001341297">
    <property type="component" value="Unassembled WGS sequence"/>
</dbReference>